<dbReference type="FunCoup" id="A0A1S3F3U8">
    <property type="interactions" value="19"/>
</dbReference>
<dbReference type="RefSeq" id="XP_012870467.1">
    <property type="nucleotide sequence ID" value="XM_013015013.1"/>
</dbReference>
<dbReference type="GO" id="GO:0005509">
    <property type="term" value="F:calcium ion binding"/>
    <property type="evidence" value="ECO:0007669"/>
    <property type="project" value="InterPro"/>
</dbReference>
<feature type="compositionally biased region" description="Basic and acidic residues" evidence="1">
    <location>
        <begin position="583"/>
        <end position="594"/>
    </location>
</feature>
<accession>A0A1S3F3U8</accession>
<dbReference type="PANTHER" id="PTHR47612">
    <property type="entry name" value="TRICHOHYALIN-LIKE PROTEIN 1"/>
    <property type="match status" value="1"/>
</dbReference>
<feature type="compositionally biased region" description="Polar residues" evidence="1">
    <location>
        <begin position="642"/>
        <end position="652"/>
    </location>
</feature>
<dbReference type="Gene3D" id="1.10.238.10">
    <property type="entry name" value="EF-hand"/>
    <property type="match status" value="1"/>
</dbReference>
<evidence type="ECO:0000313" key="4">
    <source>
        <dbReference type="RefSeq" id="XP_012870467.1"/>
    </source>
</evidence>
<dbReference type="OrthoDB" id="9450604at2759"/>
<feature type="compositionally biased region" description="Basic and acidic residues" evidence="1">
    <location>
        <begin position="150"/>
        <end position="162"/>
    </location>
</feature>
<keyword evidence="3" id="KW-1185">Reference proteome</keyword>
<evidence type="ECO:0000313" key="3">
    <source>
        <dbReference type="Proteomes" id="UP000081671"/>
    </source>
</evidence>
<feature type="compositionally biased region" description="Basic and acidic residues" evidence="1">
    <location>
        <begin position="174"/>
        <end position="183"/>
    </location>
</feature>
<feature type="compositionally biased region" description="Acidic residues" evidence="1">
    <location>
        <begin position="729"/>
        <end position="738"/>
    </location>
</feature>
<dbReference type="GeneID" id="105984738"/>
<feature type="compositionally biased region" description="Basic and acidic residues" evidence="1">
    <location>
        <begin position="343"/>
        <end position="358"/>
    </location>
</feature>
<feature type="compositionally biased region" description="Basic and acidic residues" evidence="1">
    <location>
        <begin position="677"/>
        <end position="687"/>
    </location>
</feature>
<feature type="compositionally biased region" description="Polar residues" evidence="1">
    <location>
        <begin position="747"/>
        <end position="761"/>
    </location>
</feature>
<dbReference type="CTD" id="126637"/>
<feature type="compositionally biased region" description="Basic and acidic residues" evidence="1">
    <location>
        <begin position="710"/>
        <end position="727"/>
    </location>
</feature>
<feature type="compositionally biased region" description="Basic and acidic residues" evidence="1">
    <location>
        <begin position="471"/>
        <end position="488"/>
    </location>
</feature>
<dbReference type="AlphaFoldDB" id="A0A1S3F3U8"/>
<feature type="compositionally biased region" description="Basic and acidic residues" evidence="1">
    <location>
        <begin position="308"/>
        <end position="333"/>
    </location>
</feature>
<organism evidence="3 4">
    <name type="scientific">Dipodomys ordii</name>
    <name type="common">Ord's kangaroo rat</name>
    <dbReference type="NCBI Taxonomy" id="10020"/>
    <lineage>
        <taxon>Eukaryota</taxon>
        <taxon>Metazoa</taxon>
        <taxon>Chordata</taxon>
        <taxon>Craniata</taxon>
        <taxon>Vertebrata</taxon>
        <taxon>Euteleostomi</taxon>
        <taxon>Mammalia</taxon>
        <taxon>Eutheria</taxon>
        <taxon>Euarchontoglires</taxon>
        <taxon>Glires</taxon>
        <taxon>Rodentia</taxon>
        <taxon>Castorimorpha</taxon>
        <taxon>Heteromyidae</taxon>
        <taxon>Dipodomyinae</taxon>
        <taxon>Dipodomys</taxon>
    </lineage>
</organism>
<dbReference type="GO" id="GO:0046914">
    <property type="term" value="F:transition metal ion binding"/>
    <property type="evidence" value="ECO:0007669"/>
    <property type="project" value="InterPro"/>
</dbReference>
<evidence type="ECO:0000259" key="2">
    <source>
        <dbReference type="PROSITE" id="PS50222"/>
    </source>
</evidence>
<feature type="compositionally biased region" description="Basic and acidic residues" evidence="1">
    <location>
        <begin position="602"/>
        <end position="621"/>
    </location>
</feature>
<evidence type="ECO:0000256" key="1">
    <source>
        <dbReference type="SAM" id="MobiDB-lite"/>
    </source>
</evidence>
<feature type="compositionally biased region" description="Basic and acidic residues" evidence="1">
    <location>
        <begin position="368"/>
        <end position="400"/>
    </location>
</feature>
<dbReference type="SUPFAM" id="SSF47473">
    <property type="entry name" value="EF-hand"/>
    <property type="match status" value="1"/>
</dbReference>
<protein>
    <submittedName>
        <fullName evidence="4">Trichohyalin-like protein 1</fullName>
    </submittedName>
</protein>
<feature type="domain" description="EF-hand" evidence="2">
    <location>
        <begin position="48"/>
        <end position="83"/>
    </location>
</feature>
<dbReference type="InParanoid" id="A0A1S3F3U8"/>
<feature type="region of interest" description="Disordered" evidence="1">
    <location>
        <begin position="142"/>
        <end position="761"/>
    </location>
</feature>
<dbReference type="CDD" id="cd00213">
    <property type="entry name" value="S-100"/>
    <property type="match status" value="1"/>
</dbReference>
<feature type="compositionally biased region" description="Basic and acidic residues" evidence="1">
    <location>
        <begin position="411"/>
        <end position="428"/>
    </location>
</feature>
<feature type="compositionally biased region" description="Basic and acidic residues" evidence="1">
    <location>
        <begin position="208"/>
        <end position="251"/>
    </location>
</feature>
<sequence>MPHLLRNVLCVIETFHKYAREDGDKATLTCRELKQLLQGEFGDLLQPHIIHAVERNLNHLDIDSDGTIYFDEFVTAMFSLLNLCYHEIQALLHLGSSQVSKSEKPDDIDLQAASRNGHQTARTLPSQEKMDLPAEMSAAAQFSHEEDEAVEHNRTDPQEDIKTYNLPWEASEPNDPKNQHLEGDEQDQEQSQDIPALGHNRTPLKTSKLTEESKHTSSKKDIPREEDRPIRRQSDSKIRDRNREQKEHLKIQETTQKLLEDQEVAAEKGIKNHSKTQEPFLQRKDGIRLETTVLPGQAATRKPFHIQKSTDPEADGRIPETQEPGKDADRRLPETTNLGEPEIENRTSESQDCEHETKGWPAQGSHRKVSDTIDIRAETNKRQNPEAHETAEQTEPERKTQAPIVKAQIQDGKDQEFQGSSKQKDTEKGSAIQDLSSEEENQDHPELEGASVSEEDLRHAEEGIAEGFVPSKDDPATEEIPGTRERTQELAPLRKQFEGKQGKSTKTHDTPIKEEDDYDRKGNKLSVTQVDEESCEMPKNLAPEEVNNSSKTRELHVQQDSRGQVDSCRRTLQEGHPNNSDLQKQRVPDEDSRVDNTGVLSAREDVQLPQEHKQPTREGHKSLGSGTESPGVTVEPDECTESQKFTAGGQNRRSLEAGISDGLDAHSPGHVSVPKIPGKESNRKELKVQGPETEEEEGGTPVTQETLFKSLDEDKSAFSKTHLKTEEPATLEEEEEGPQEPVGEGDNWQSNKSFSLLQEKL</sequence>
<proteinExistence type="predicted"/>
<feature type="compositionally biased region" description="Basic and acidic residues" evidence="1">
    <location>
        <begin position="495"/>
        <end position="522"/>
    </location>
</feature>
<reference evidence="4" key="1">
    <citation type="submission" date="2025-08" db="UniProtKB">
        <authorList>
            <consortium name="RefSeq"/>
        </authorList>
    </citation>
    <scope>IDENTIFICATION</scope>
    <source>
        <tissue evidence="4">Kidney</tissue>
    </source>
</reference>
<dbReference type="InterPro" id="IPR034325">
    <property type="entry name" value="S-100_dom"/>
</dbReference>
<dbReference type="InterPro" id="IPR013787">
    <property type="entry name" value="S100_Ca-bd_sub"/>
</dbReference>
<dbReference type="Proteomes" id="UP000081671">
    <property type="component" value="Unplaced"/>
</dbReference>
<dbReference type="PROSITE" id="PS50222">
    <property type="entry name" value="EF_HAND_2"/>
    <property type="match status" value="1"/>
</dbReference>
<gene>
    <name evidence="4" type="primary">Tchhl1</name>
</gene>
<name>A0A1S3F3U8_DIPOR</name>
<dbReference type="Pfam" id="PF01023">
    <property type="entry name" value="S_100"/>
    <property type="match status" value="1"/>
</dbReference>
<dbReference type="InterPro" id="IPR042937">
    <property type="entry name" value="TCHHL1"/>
</dbReference>
<dbReference type="KEGG" id="dord:105984738"/>
<dbReference type="InterPro" id="IPR002048">
    <property type="entry name" value="EF_hand_dom"/>
</dbReference>
<dbReference type="PANTHER" id="PTHR47612:SF1">
    <property type="entry name" value="TRICHOHYALIN-LIKE PROTEIN 1"/>
    <property type="match status" value="1"/>
</dbReference>
<dbReference type="InterPro" id="IPR011992">
    <property type="entry name" value="EF-hand-dom_pair"/>
</dbReference>
<dbReference type="SMART" id="SM01394">
    <property type="entry name" value="S_100"/>
    <property type="match status" value="1"/>
</dbReference>